<evidence type="ECO:0000313" key="4">
    <source>
        <dbReference type="Proteomes" id="UP001248581"/>
    </source>
</evidence>
<feature type="compositionally biased region" description="Basic and acidic residues" evidence="1">
    <location>
        <begin position="1"/>
        <end position="16"/>
    </location>
</feature>
<dbReference type="RefSeq" id="WP_348386689.1">
    <property type="nucleotide sequence ID" value="NZ_CP134146.1"/>
</dbReference>
<keyword evidence="4" id="KW-1185">Reference proteome</keyword>
<dbReference type="InterPro" id="IPR003611">
    <property type="entry name" value="NUMOD3"/>
</dbReference>
<keyword evidence="3" id="KW-0238">DNA-binding</keyword>
<sequence>MPDKVINRKHSPETKAKISASMTGKNNPRFGAKLTDNHKKALTKGRIKAQAEGKMGRPIVNPKITVNGYSFQLTNNVKTATFNGIKAILAHSKLNPNGYFNNEWFARRNITIKFLNK</sequence>
<dbReference type="Proteomes" id="UP001248581">
    <property type="component" value="Chromosome"/>
</dbReference>
<name>A0ABY9TFI8_9GAMM</name>
<evidence type="ECO:0000259" key="2">
    <source>
        <dbReference type="SMART" id="SM00496"/>
    </source>
</evidence>
<evidence type="ECO:0000256" key="1">
    <source>
        <dbReference type="SAM" id="MobiDB-lite"/>
    </source>
</evidence>
<feature type="domain" description="Nuclease associated modular" evidence="2">
    <location>
        <begin position="6"/>
        <end position="22"/>
    </location>
</feature>
<dbReference type="Pfam" id="PF07460">
    <property type="entry name" value="NUMOD3"/>
    <property type="match status" value="1"/>
</dbReference>
<protein>
    <submittedName>
        <fullName evidence="3">NUMOD3 domain-containing DNA-binding protein</fullName>
    </submittedName>
</protein>
<proteinExistence type="predicted"/>
<organism evidence="3 4">
    <name type="scientific">Thalassotalea nanhaiensis</name>
    <dbReference type="NCBI Taxonomy" id="3065648"/>
    <lineage>
        <taxon>Bacteria</taxon>
        <taxon>Pseudomonadati</taxon>
        <taxon>Pseudomonadota</taxon>
        <taxon>Gammaproteobacteria</taxon>
        <taxon>Alteromonadales</taxon>
        <taxon>Colwelliaceae</taxon>
        <taxon>Thalassotalea</taxon>
    </lineage>
</organism>
<dbReference type="SMART" id="SM00496">
    <property type="entry name" value="IENR2"/>
    <property type="match status" value="2"/>
</dbReference>
<evidence type="ECO:0000313" key="3">
    <source>
        <dbReference type="EMBL" id="WNC67530.1"/>
    </source>
</evidence>
<reference evidence="4" key="1">
    <citation type="submission" date="2023-09" db="EMBL/GenBank/DDBJ databases">
        <authorList>
            <person name="Li S."/>
            <person name="Li X."/>
            <person name="Zhang C."/>
            <person name="Zhao Z."/>
        </authorList>
    </citation>
    <scope>NUCLEOTIDE SEQUENCE [LARGE SCALE GENOMIC DNA]</scope>
    <source>
        <strain evidence="4">SQ345</strain>
    </source>
</reference>
<dbReference type="EMBL" id="CP134146">
    <property type="protein sequence ID" value="WNC67530.1"/>
    <property type="molecule type" value="Genomic_DNA"/>
</dbReference>
<feature type="domain" description="Nuclease associated modular" evidence="2">
    <location>
        <begin position="30"/>
        <end position="46"/>
    </location>
</feature>
<feature type="region of interest" description="Disordered" evidence="1">
    <location>
        <begin position="1"/>
        <end position="33"/>
    </location>
</feature>
<gene>
    <name evidence="3" type="ORF">RI845_13510</name>
</gene>
<accession>A0ABY9TFI8</accession>
<dbReference type="SUPFAM" id="SSF64496">
    <property type="entry name" value="DNA-binding domain of intron-encoded endonucleases"/>
    <property type="match status" value="1"/>
</dbReference>
<dbReference type="GO" id="GO:0003677">
    <property type="term" value="F:DNA binding"/>
    <property type="evidence" value="ECO:0007669"/>
    <property type="project" value="UniProtKB-KW"/>
</dbReference>